<accession>C3ZGK5</accession>
<feature type="transmembrane region" description="Helical" evidence="11">
    <location>
        <begin position="59"/>
        <end position="78"/>
    </location>
</feature>
<dbReference type="PROSITE" id="PS50262">
    <property type="entry name" value="G_PROTEIN_RECEP_F1_2"/>
    <property type="match status" value="1"/>
</dbReference>
<reference evidence="13" key="1">
    <citation type="journal article" date="2008" name="Nature">
        <title>The amphioxus genome and the evolution of the chordate karyotype.</title>
        <authorList>
            <consortium name="US DOE Joint Genome Institute (JGI-PGF)"/>
            <person name="Putnam N.H."/>
            <person name="Butts T."/>
            <person name="Ferrier D.E.K."/>
            <person name="Furlong R.F."/>
            <person name="Hellsten U."/>
            <person name="Kawashima T."/>
            <person name="Robinson-Rechavi M."/>
            <person name="Shoguchi E."/>
            <person name="Terry A."/>
            <person name="Yu J.-K."/>
            <person name="Benito-Gutierrez E.L."/>
            <person name="Dubchak I."/>
            <person name="Garcia-Fernandez J."/>
            <person name="Gibson-Brown J.J."/>
            <person name="Grigoriev I.V."/>
            <person name="Horton A.C."/>
            <person name="de Jong P.J."/>
            <person name="Jurka J."/>
            <person name="Kapitonov V.V."/>
            <person name="Kohara Y."/>
            <person name="Kuroki Y."/>
            <person name="Lindquist E."/>
            <person name="Lucas S."/>
            <person name="Osoegawa K."/>
            <person name="Pennacchio L.A."/>
            <person name="Salamov A.A."/>
            <person name="Satou Y."/>
            <person name="Sauka-Spengler T."/>
            <person name="Schmutz J."/>
            <person name="Shin-I T."/>
            <person name="Toyoda A."/>
            <person name="Bronner-Fraser M."/>
            <person name="Fujiyama A."/>
            <person name="Holland L.Z."/>
            <person name="Holland P.W.H."/>
            <person name="Satoh N."/>
            <person name="Rokhsar D.S."/>
        </authorList>
    </citation>
    <scope>NUCLEOTIDE SEQUENCE [LARGE SCALE GENOMIC DNA]</scope>
    <source>
        <strain evidence="13">S238N-H82</strain>
        <tissue evidence="13">Testes</tissue>
    </source>
</reference>
<evidence type="ECO:0000256" key="11">
    <source>
        <dbReference type="SAM" id="Phobius"/>
    </source>
</evidence>
<dbReference type="FunFam" id="1.20.1070.10:FF:000620">
    <property type="entry name" value="Uncharacterized protein"/>
    <property type="match status" value="1"/>
</dbReference>
<evidence type="ECO:0000256" key="9">
    <source>
        <dbReference type="RuleBase" id="RU000688"/>
    </source>
</evidence>
<dbReference type="InterPro" id="IPR051880">
    <property type="entry name" value="GPC_Orphan_Receptors"/>
</dbReference>
<evidence type="ECO:0000256" key="5">
    <source>
        <dbReference type="ARBA" id="ARBA00023040"/>
    </source>
</evidence>
<comment type="similarity">
    <text evidence="9">Belongs to the G-protein coupled receptor 1 family.</text>
</comment>
<protein>
    <recommendedName>
        <fullName evidence="12">G-protein coupled receptors family 1 profile domain-containing protein</fullName>
    </recommendedName>
</protein>
<evidence type="ECO:0000259" key="12">
    <source>
        <dbReference type="PROSITE" id="PS50262"/>
    </source>
</evidence>
<keyword evidence="6 11" id="KW-0472">Membrane</keyword>
<evidence type="ECO:0000256" key="4">
    <source>
        <dbReference type="ARBA" id="ARBA00022989"/>
    </source>
</evidence>
<name>C3ZGK5_BRAFL</name>
<keyword evidence="2" id="KW-1003">Cell membrane</keyword>
<dbReference type="AlphaFoldDB" id="C3ZGK5"/>
<feature type="transmembrane region" description="Helical" evidence="11">
    <location>
        <begin position="27"/>
        <end position="47"/>
    </location>
</feature>
<dbReference type="CDD" id="cd00637">
    <property type="entry name" value="7tm_classA_rhodopsin-like"/>
    <property type="match status" value="1"/>
</dbReference>
<evidence type="ECO:0000256" key="6">
    <source>
        <dbReference type="ARBA" id="ARBA00023136"/>
    </source>
</evidence>
<dbReference type="PRINTS" id="PR00237">
    <property type="entry name" value="GPCRRHODOPSN"/>
</dbReference>
<keyword evidence="3 9" id="KW-0812">Transmembrane</keyword>
<evidence type="ECO:0000256" key="2">
    <source>
        <dbReference type="ARBA" id="ARBA00022475"/>
    </source>
</evidence>
<feature type="transmembrane region" description="Helical" evidence="11">
    <location>
        <begin position="98"/>
        <end position="117"/>
    </location>
</feature>
<dbReference type="PANTHER" id="PTHR24245">
    <property type="entry name" value="G-PROTEIN COUPLED RECEPTOR"/>
    <property type="match status" value="1"/>
</dbReference>
<organism>
    <name type="scientific">Branchiostoma floridae</name>
    <name type="common">Florida lancelet</name>
    <name type="synonym">Amphioxus</name>
    <dbReference type="NCBI Taxonomy" id="7739"/>
    <lineage>
        <taxon>Eukaryota</taxon>
        <taxon>Metazoa</taxon>
        <taxon>Chordata</taxon>
        <taxon>Cephalochordata</taxon>
        <taxon>Leptocardii</taxon>
        <taxon>Amphioxiformes</taxon>
        <taxon>Branchiostomatidae</taxon>
        <taxon>Branchiostoma</taxon>
    </lineage>
</organism>
<keyword evidence="5 9" id="KW-0297">G-protein coupled receptor</keyword>
<keyword evidence="8 9" id="KW-0807">Transducer</keyword>
<keyword evidence="7 9" id="KW-0675">Receptor</keyword>
<dbReference type="SUPFAM" id="SSF81321">
    <property type="entry name" value="Family A G protein-coupled receptor-like"/>
    <property type="match status" value="1"/>
</dbReference>
<dbReference type="EMBL" id="GG666620">
    <property type="protein sequence ID" value="EEN48231.1"/>
    <property type="molecule type" value="Genomic_DNA"/>
</dbReference>
<comment type="subcellular location">
    <subcellularLocation>
        <location evidence="1">Cell membrane</location>
        <topology evidence="1">Multi-pass membrane protein</topology>
    </subcellularLocation>
</comment>
<dbReference type="InterPro" id="IPR000276">
    <property type="entry name" value="GPCR_Rhodpsn"/>
</dbReference>
<evidence type="ECO:0000256" key="7">
    <source>
        <dbReference type="ARBA" id="ARBA00023170"/>
    </source>
</evidence>
<feature type="transmembrane region" description="Helical" evidence="11">
    <location>
        <begin position="137"/>
        <end position="157"/>
    </location>
</feature>
<feature type="compositionally biased region" description="Low complexity" evidence="10">
    <location>
        <begin position="228"/>
        <end position="247"/>
    </location>
</feature>
<feature type="transmembrane region" description="Helical" evidence="11">
    <location>
        <begin position="265"/>
        <end position="290"/>
    </location>
</feature>
<dbReference type="GO" id="GO:0005886">
    <property type="term" value="C:plasma membrane"/>
    <property type="evidence" value="ECO:0007669"/>
    <property type="project" value="UniProtKB-SubCell"/>
</dbReference>
<dbReference type="Pfam" id="PF00001">
    <property type="entry name" value="7tm_1"/>
    <property type="match status" value="1"/>
</dbReference>
<feature type="transmembrane region" description="Helical" evidence="11">
    <location>
        <begin position="177"/>
        <end position="199"/>
    </location>
</feature>
<keyword evidence="4 11" id="KW-1133">Transmembrane helix</keyword>
<dbReference type="PROSITE" id="PS00237">
    <property type="entry name" value="G_PROTEIN_RECEP_F1_1"/>
    <property type="match status" value="1"/>
</dbReference>
<dbReference type="Gene3D" id="1.20.1070.10">
    <property type="entry name" value="Rhodopsin 7-helix transmembrane proteins"/>
    <property type="match status" value="1"/>
</dbReference>
<dbReference type="GO" id="GO:0004930">
    <property type="term" value="F:G protein-coupled receptor activity"/>
    <property type="evidence" value="ECO:0007669"/>
    <property type="project" value="UniProtKB-KW"/>
</dbReference>
<dbReference type="PANTHER" id="PTHR24245:SF0">
    <property type="entry name" value="G-PROTEIN COUPLED RECEPTORS FAMILY 1 PROFILE DOMAIN-CONTAINING PROTEIN"/>
    <property type="match status" value="1"/>
</dbReference>
<dbReference type="InParanoid" id="C3ZGK5"/>
<gene>
    <name evidence="13" type="ORF">BRAFLDRAFT_70957</name>
</gene>
<evidence type="ECO:0000256" key="10">
    <source>
        <dbReference type="SAM" id="MobiDB-lite"/>
    </source>
</evidence>
<feature type="region of interest" description="Disordered" evidence="10">
    <location>
        <begin position="228"/>
        <end position="258"/>
    </location>
</feature>
<dbReference type="InterPro" id="IPR017452">
    <property type="entry name" value="GPCR_Rhodpsn_7TM"/>
</dbReference>
<evidence type="ECO:0000313" key="13">
    <source>
        <dbReference type="EMBL" id="EEN48231.1"/>
    </source>
</evidence>
<proteinExistence type="inferred from homology"/>
<feature type="domain" description="G-protein coupled receptors family 1 profile" evidence="12">
    <location>
        <begin position="39"/>
        <end position="315"/>
    </location>
</feature>
<evidence type="ECO:0000256" key="1">
    <source>
        <dbReference type="ARBA" id="ARBA00004651"/>
    </source>
</evidence>
<feature type="transmembrane region" description="Helical" evidence="11">
    <location>
        <begin position="296"/>
        <end position="318"/>
    </location>
</feature>
<evidence type="ECO:0000256" key="3">
    <source>
        <dbReference type="ARBA" id="ARBA00022692"/>
    </source>
</evidence>
<evidence type="ECO:0000256" key="8">
    <source>
        <dbReference type="ARBA" id="ARBA00023224"/>
    </source>
</evidence>
<sequence>MNISNASFTTNASSSVDSSATSATVPGFMITVAVLGIVGNLLVLSVTARRQTFPSAARLFVASMALSDLLLGAAFSVLVEPAQAGEWVYTDRAAGTTAVIVTASFILTAIALAGLTLDRHYALRNDGVGISRKKARIFLISAWVGIYAWYISCTVYGVPVYYDPAIALTVYDIKAHIWFTTVMIGMSCIPLVVTMYCVVRILVALCTQHEPPAAQVIVITVNGPGGPPQNLNPQQQPQNNPQQQPQNNPQPQPQNPNSDRSYAKVVLILTLVQTILPLPGLCAIIASQMGYDLPTFLFWSVWVGLCNIFLDVFVYSVFHKSFRRVVKEIATSVASYLYNKCCPKNRVDNDDQQNIQMSSL</sequence>